<feature type="domain" description="PucR C-terminal helix-turn-helix" evidence="3">
    <location>
        <begin position="499"/>
        <end position="556"/>
    </location>
</feature>
<dbReference type="Proteomes" id="UP000234950">
    <property type="component" value="Unassembled WGS sequence"/>
</dbReference>
<evidence type="ECO:0000256" key="1">
    <source>
        <dbReference type="ARBA" id="ARBA00006754"/>
    </source>
</evidence>
<gene>
    <name evidence="5" type="ORF">CVD27_19645</name>
</gene>
<dbReference type="InterPro" id="IPR012914">
    <property type="entry name" value="PucR_dom"/>
</dbReference>
<dbReference type="EMBL" id="PGVE01000072">
    <property type="protein sequence ID" value="PLS02374.1"/>
    <property type="molecule type" value="Genomic_DNA"/>
</dbReference>
<proteinExistence type="inferred from homology"/>
<feature type="domain" description="Purine catabolism PurC-like" evidence="2">
    <location>
        <begin position="7"/>
        <end position="125"/>
    </location>
</feature>
<name>A0A2N5HA37_9BACI</name>
<dbReference type="Pfam" id="PF17853">
    <property type="entry name" value="GGDEF_2"/>
    <property type="match status" value="1"/>
</dbReference>
<evidence type="ECO:0000259" key="4">
    <source>
        <dbReference type="Pfam" id="PF17853"/>
    </source>
</evidence>
<comment type="similarity">
    <text evidence="1">Belongs to the CdaR family.</text>
</comment>
<dbReference type="InterPro" id="IPR042070">
    <property type="entry name" value="PucR_C-HTH_sf"/>
</dbReference>
<accession>A0A2N5HA37</accession>
<evidence type="ECO:0000259" key="2">
    <source>
        <dbReference type="Pfam" id="PF07905"/>
    </source>
</evidence>
<feature type="domain" description="CdaR GGDEF-like" evidence="4">
    <location>
        <begin position="309"/>
        <end position="446"/>
    </location>
</feature>
<dbReference type="SUPFAM" id="SSF46689">
    <property type="entry name" value="Homeodomain-like"/>
    <property type="match status" value="1"/>
</dbReference>
<dbReference type="Gene3D" id="1.10.10.2840">
    <property type="entry name" value="PucR C-terminal helix-turn-helix domain"/>
    <property type="match status" value="1"/>
</dbReference>
<dbReference type="PANTHER" id="PTHR33744">
    <property type="entry name" value="CARBOHYDRATE DIACID REGULATOR"/>
    <property type="match status" value="1"/>
</dbReference>
<reference evidence="5 6" key="1">
    <citation type="submission" date="2017-11" db="EMBL/GenBank/DDBJ databases">
        <title>Comparitive Functional Genomics of Dry Heat Resistant strains isolated from the Viking Spacecraft.</title>
        <authorList>
            <person name="Seuylemezian A."/>
            <person name="Cooper K."/>
            <person name="Vaishampayan P."/>
        </authorList>
    </citation>
    <scope>NUCLEOTIDE SEQUENCE [LARGE SCALE GENOMIC DNA]</scope>
    <source>
        <strain evidence="5 6">V32-6</strain>
    </source>
</reference>
<evidence type="ECO:0000259" key="3">
    <source>
        <dbReference type="Pfam" id="PF13556"/>
    </source>
</evidence>
<dbReference type="PANTHER" id="PTHR33744:SF1">
    <property type="entry name" value="DNA-BINDING TRANSCRIPTIONAL ACTIVATOR ADER"/>
    <property type="match status" value="1"/>
</dbReference>
<dbReference type="InterPro" id="IPR041522">
    <property type="entry name" value="CdaR_GGDEF"/>
</dbReference>
<dbReference type="RefSeq" id="WP_101649641.1">
    <property type="nucleotide sequence ID" value="NZ_PGVE01000072.1"/>
</dbReference>
<evidence type="ECO:0000313" key="5">
    <source>
        <dbReference type="EMBL" id="PLS02374.1"/>
    </source>
</evidence>
<dbReference type="OrthoDB" id="142218at2"/>
<comment type="caution">
    <text evidence="5">The sequence shown here is derived from an EMBL/GenBank/DDBJ whole genome shotgun (WGS) entry which is preliminary data.</text>
</comment>
<keyword evidence="6" id="KW-1185">Reference proteome</keyword>
<protein>
    <submittedName>
        <fullName evidence="5">PucR family transcriptional regulator</fullName>
    </submittedName>
</protein>
<evidence type="ECO:0000313" key="6">
    <source>
        <dbReference type="Proteomes" id="UP000234950"/>
    </source>
</evidence>
<dbReference type="InterPro" id="IPR051448">
    <property type="entry name" value="CdaR-like_regulators"/>
</dbReference>
<dbReference type="Pfam" id="PF13556">
    <property type="entry name" value="HTH_30"/>
    <property type="match status" value="1"/>
</dbReference>
<dbReference type="InterPro" id="IPR009057">
    <property type="entry name" value="Homeodomain-like_sf"/>
</dbReference>
<sequence length="562" mass="65230">MSLKVNDILNLEIMKDAIVVTGENLVKEKEVQWVSAMEMPVESFVRKNEFVLTTAIGCGQDYKEFLKFLSDIIDSEASALVVALGRHIFEIPIEAIELANKNQLILIEIPWEIRFSEIIEEVMLELNDANYKESRRSEKVQQELLNLILQETELTCIANYLYKNVGYPVIITDQIGTVQANSNVCPDLLDQWREYTVKGIIPARKLVSLASHDPMIQKIQTIKIEDYSIVQLPVIQVSENTQDFLFVILPSSISLEQFLTQYTVNVLEHAVTTIALWFSRKNAVDEAKSILHDSFIKAIYNGEFVSWDLANSRAEKMGYTLTCPYICITGYPENLKNLFKQRNLDEEFYQLWFESMIHYIKEEIFYAAQSLHKKVMLTYQEEKLLVFLEISLDNKKEGITNFLDLVDRRLRNLLPNVVISWGIGNYNEGILGFKESYQNAKIALNISRNKKGYGNRVMYENTRIDRLLLNLFQNSEMKEIIMTTVEPLVEYNKQRNLDLIETISTYNHYQGNVSKTAKALFLHRQSLLYRLRKIEELTGLSLVDPEDLFLLDLSIKTWKMRF</sequence>
<dbReference type="AlphaFoldDB" id="A0A2N5HA37"/>
<dbReference type="InterPro" id="IPR025736">
    <property type="entry name" value="PucR_C-HTH_dom"/>
</dbReference>
<organism evidence="5 6">
    <name type="scientific">Neobacillus cucumis</name>
    <dbReference type="NCBI Taxonomy" id="1740721"/>
    <lineage>
        <taxon>Bacteria</taxon>
        <taxon>Bacillati</taxon>
        <taxon>Bacillota</taxon>
        <taxon>Bacilli</taxon>
        <taxon>Bacillales</taxon>
        <taxon>Bacillaceae</taxon>
        <taxon>Neobacillus</taxon>
    </lineage>
</organism>
<dbReference type="Pfam" id="PF07905">
    <property type="entry name" value="PucR"/>
    <property type="match status" value="1"/>
</dbReference>